<accession>A0A0N7Z9P8</accession>
<dbReference type="PANTHER" id="PTHR43903">
    <property type="entry name" value="NEUROLIGIN"/>
    <property type="match status" value="1"/>
</dbReference>
<proteinExistence type="inferred from homology"/>
<dbReference type="InterPro" id="IPR051093">
    <property type="entry name" value="Neuroligin/BSAL"/>
</dbReference>
<dbReference type="SUPFAM" id="SSF53474">
    <property type="entry name" value="alpha/beta-Hydrolases"/>
    <property type="match status" value="1"/>
</dbReference>
<evidence type="ECO:0000259" key="3">
    <source>
        <dbReference type="Pfam" id="PF00135"/>
    </source>
</evidence>
<dbReference type="Gene3D" id="3.40.50.1820">
    <property type="entry name" value="alpha/beta hydrolase"/>
    <property type="match status" value="1"/>
</dbReference>
<dbReference type="Pfam" id="PF00135">
    <property type="entry name" value="COesterase"/>
    <property type="match status" value="1"/>
</dbReference>
<evidence type="ECO:0000313" key="4">
    <source>
        <dbReference type="EMBL" id="JAI56648.1"/>
    </source>
</evidence>
<reference evidence="4" key="1">
    <citation type="submission" date="2015-09" db="EMBL/GenBank/DDBJ databases">
        <title>Scylla olivacea transcriptome.</title>
        <authorList>
            <person name="Ikhwanuddin M."/>
        </authorList>
    </citation>
    <scope>NUCLEOTIDE SEQUENCE</scope>
</reference>
<dbReference type="EMBL" id="GDRN01144563">
    <property type="protein sequence ID" value="JAI56648.1"/>
    <property type="molecule type" value="Transcribed_RNA"/>
</dbReference>
<evidence type="ECO:0000256" key="2">
    <source>
        <dbReference type="ARBA" id="ARBA00023180"/>
    </source>
</evidence>
<dbReference type="AlphaFoldDB" id="A0A0N7Z9P8"/>
<keyword evidence="2" id="KW-0325">Glycoprotein</keyword>
<evidence type="ECO:0000256" key="1">
    <source>
        <dbReference type="ARBA" id="ARBA00005964"/>
    </source>
</evidence>
<dbReference type="InterPro" id="IPR029058">
    <property type="entry name" value="AB_hydrolase_fold"/>
</dbReference>
<name>A0A0N7Z9P8_SCYOL</name>
<comment type="similarity">
    <text evidence="1">Belongs to the type-B carboxylesterase/lipase family.</text>
</comment>
<protein>
    <recommendedName>
        <fullName evidence="3">Carboxylesterase type B domain-containing protein</fullName>
    </recommendedName>
</protein>
<sequence length="102" mass="11260">MSGSALSPWASVQEPVYYAVQAARQLGCSVPDDLYRHYEALLHCLRDKPFEQILQVRGSSMTHTLTHIAIIMGANESGTFSKAPIGNVFTYLSFFLVKGSHV</sequence>
<organism evidence="4">
    <name type="scientific">Scylla olivacea</name>
    <name type="common">Orange mud crab</name>
    <name type="synonym">Cancer olivacea</name>
    <dbReference type="NCBI Taxonomy" id="85551"/>
    <lineage>
        <taxon>Eukaryota</taxon>
        <taxon>Metazoa</taxon>
        <taxon>Ecdysozoa</taxon>
        <taxon>Arthropoda</taxon>
        <taxon>Crustacea</taxon>
        <taxon>Multicrustacea</taxon>
        <taxon>Malacostraca</taxon>
        <taxon>Eumalacostraca</taxon>
        <taxon>Eucarida</taxon>
        <taxon>Decapoda</taxon>
        <taxon>Pleocyemata</taxon>
        <taxon>Brachyura</taxon>
        <taxon>Eubrachyura</taxon>
        <taxon>Portunoidea</taxon>
        <taxon>Portunidae</taxon>
        <taxon>Portuninae</taxon>
        <taxon>Scylla</taxon>
    </lineage>
</organism>
<dbReference type="InterPro" id="IPR002018">
    <property type="entry name" value="CarbesteraseB"/>
</dbReference>
<feature type="domain" description="Carboxylesterase type B" evidence="3">
    <location>
        <begin position="1"/>
        <end position="69"/>
    </location>
</feature>